<evidence type="ECO:0000256" key="1">
    <source>
        <dbReference type="SAM" id="MobiDB-lite"/>
    </source>
</evidence>
<feature type="region of interest" description="Disordered" evidence="1">
    <location>
        <begin position="1"/>
        <end position="46"/>
    </location>
</feature>
<evidence type="ECO:0000313" key="2">
    <source>
        <dbReference type="EMBL" id="RHZ48902.1"/>
    </source>
</evidence>
<dbReference type="AlphaFoldDB" id="A0A397GCZ3"/>
<reference evidence="2 3" key="1">
    <citation type="submission" date="2018-08" db="EMBL/GenBank/DDBJ databases">
        <title>Genome and evolution of the arbuscular mycorrhizal fungus Diversispora epigaea (formerly Glomus versiforme) and its bacterial endosymbionts.</title>
        <authorList>
            <person name="Sun X."/>
            <person name="Fei Z."/>
            <person name="Harrison M."/>
        </authorList>
    </citation>
    <scope>NUCLEOTIDE SEQUENCE [LARGE SCALE GENOMIC DNA]</scope>
    <source>
        <strain evidence="2 3">IT104</strain>
    </source>
</reference>
<feature type="region of interest" description="Disordered" evidence="1">
    <location>
        <begin position="66"/>
        <end position="89"/>
    </location>
</feature>
<dbReference type="Proteomes" id="UP000266861">
    <property type="component" value="Unassembled WGS sequence"/>
</dbReference>
<sequence length="273" mass="31196">MNQMVINELKNDEYEEGSSSIKRKNNINEDEDDGGSEIDERPNKIKKQATNIIGEITRNSTITINRSNETTEIKEGSNEIEESNNDGYKTLPPGPQDKTIMTTFQKSTFFANSCIIMKEKQVDTISELVCGWIINVLSSRKKVFKSSIITPLTPDNKFRKTCEIILYDFFSMVNKNLLNCYTGERKYIVERIVPLFKAIQSVYEEFTFDWIEVQLNCIKDMKQLFLQFDMTINKADDIGIKVSSDKKVVFIKVTGGSEVTCAVTKHAKEDTES</sequence>
<dbReference type="EMBL" id="PQFF01000459">
    <property type="protein sequence ID" value="RHZ48902.1"/>
    <property type="molecule type" value="Genomic_DNA"/>
</dbReference>
<keyword evidence="3" id="KW-1185">Reference proteome</keyword>
<protein>
    <submittedName>
        <fullName evidence="2">Uncharacterized protein</fullName>
    </submittedName>
</protein>
<name>A0A397GCZ3_9GLOM</name>
<organism evidence="2 3">
    <name type="scientific">Diversispora epigaea</name>
    <dbReference type="NCBI Taxonomy" id="1348612"/>
    <lineage>
        <taxon>Eukaryota</taxon>
        <taxon>Fungi</taxon>
        <taxon>Fungi incertae sedis</taxon>
        <taxon>Mucoromycota</taxon>
        <taxon>Glomeromycotina</taxon>
        <taxon>Glomeromycetes</taxon>
        <taxon>Diversisporales</taxon>
        <taxon>Diversisporaceae</taxon>
        <taxon>Diversispora</taxon>
    </lineage>
</organism>
<accession>A0A397GCZ3</accession>
<dbReference type="OrthoDB" id="2407081at2759"/>
<proteinExistence type="predicted"/>
<feature type="compositionally biased region" description="Acidic residues" evidence="1">
    <location>
        <begin position="28"/>
        <end position="37"/>
    </location>
</feature>
<evidence type="ECO:0000313" key="3">
    <source>
        <dbReference type="Proteomes" id="UP000266861"/>
    </source>
</evidence>
<comment type="caution">
    <text evidence="2">The sequence shown here is derived from an EMBL/GenBank/DDBJ whole genome shotgun (WGS) entry which is preliminary data.</text>
</comment>
<gene>
    <name evidence="2" type="ORF">Glove_537g11</name>
</gene>